<keyword evidence="2" id="KW-0723">Serine/threonine-protein kinase</keyword>
<keyword evidence="4" id="KW-0677">Repeat</keyword>
<dbReference type="Gene3D" id="1.10.510.10">
    <property type="entry name" value="Transferase(Phosphotransferase) domain 1"/>
    <property type="match status" value="1"/>
</dbReference>
<evidence type="ECO:0000313" key="15">
    <source>
        <dbReference type="Proteomes" id="UP001165079"/>
    </source>
</evidence>
<evidence type="ECO:0000256" key="3">
    <source>
        <dbReference type="ARBA" id="ARBA00022679"/>
    </source>
</evidence>
<evidence type="ECO:0000256" key="6">
    <source>
        <dbReference type="ARBA" id="ARBA00022777"/>
    </source>
</evidence>
<feature type="binding site" evidence="10">
    <location>
        <position position="41"/>
    </location>
    <ligand>
        <name>ATP</name>
        <dbReference type="ChEBI" id="CHEBI:30616"/>
    </ligand>
</feature>
<name>A0A9W6WCJ2_9ACTN</name>
<evidence type="ECO:0000256" key="4">
    <source>
        <dbReference type="ARBA" id="ARBA00022737"/>
    </source>
</evidence>
<keyword evidence="15" id="KW-1185">Reference proteome</keyword>
<dbReference type="RefSeq" id="WP_285667415.1">
    <property type="nucleotide sequence ID" value="NZ_BSTX01000007.1"/>
</dbReference>
<evidence type="ECO:0000259" key="13">
    <source>
        <dbReference type="PROSITE" id="PS51178"/>
    </source>
</evidence>
<organism evidence="14 15">
    <name type="scientific">Actinorhabdospora filicis</name>
    <dbReference type="NCBI Taxonomy" id="1785913"/>
    <lineage>
        <taxon>Bacteria</taxon>
        <taxon>Bacillati</taxon>
        <taxon>Actinomycetota</taxon>
        <taxon>Actinomycetes</taxon>
        <taxon>Micromonosporales</taxon>
        <taxon>Micromonosporaceae</taxon>
        <taxon>Actinorhabdospora</taxon>
    </lineage>
</organism>
<feature type="region of interest" description="Disordered" evidence="11">
    <location>
        <begin position="344"/>
        <end position="412"/>
    </location>
</feature>
<sequence length="480" mass="49859">MLRAGDVLGDRYRLTGRVGGGGMGDVWCGEDIVLRRKVAVKVLLARYADAEDFRERFRREARAIACLESPAIVDVYDYDECVLPDGEEVSYLVMQFIEGEPLSRRLGSWGRLHVGDALRLVAQAADALQVAHEAGIIHRDIKPANMLVRPDGRLVLVDFGIARDPSAATLTATGAVMGTATYMSPEQASGVRVTAASDVYSLGVVAHQALSGESPFAADTPFVVASMHVRQPPPPLPDDIPEAVREFVAISLSKDPADRWPSAARMAQAARRLAEAPHRAVVMAGAPGPVFEAPPLRAPEPRPEPRPGVHRLHRGRRARLVALVLGLAVLLASAVAVAAEPWAAPPGQDTGGGNGRHLDAQKPAEAPVEPVGAPSVSRSVSASPSASRSASAAPSASRSASAVPSASPTPEGKAVPLVIGMSEENAKKALSEAGFVPEVGYFGEGVACTVSEQSPGGGGSAPAGSTVRVTVQRGGEGCGA</sequence>
<dbReference type="InterPro" id="IPR011009">
    <property type="entry name" value="Kinase-like_dom_sf"/>
</dbReference>
<evidence type="ECO:0000259" key="12">
    <source>
        <dbReference type="PROSITE" id="PS50011"/>
    </source>
</evidence>
<keyword evidence="5 10" id="KW-0547">Nucleotide-binding</keyword>
<dbReference type="GO" id="GO:0005524">
    <property type="term" value="F:ATP binding"/>
    <property type="evidence" value="ECO:0007669"/>
    <property type="project" value="UniProtKB-UniRule"/>
</dbReference>
<dbReference type="EMBL" id="BSTX01000007">
    <property type="protein sequence ID" value="GLZ81694.1"/>
    <property type="molecule type" value="Genomic_DNA"/>
</dbReference>
<keyword evidence="3" id="KW-0808">Transferase</keyword>
<evidence type="ECO:0000256" key="5">
    <source>
        <dbReference type="ARBA" id="ARBA00022741"/>
    </source>
</evidence>
<keyword evidence="7 10" id="KW-0067">ATP-binding</keyword>
<accession>A0A9W6WCJ2</accession>
<dbReference type="FunFam" id="1.10.510.10:FF:000021">
    <property type="entry name" value="Serine/threonine protein kinase"/>
    <property type="match status" value="1"/>
</dbReference>
<feature type="domain" description="PASTA" evidence="13">
    <location>
        <begin position="409"/>
        <end position="473"/>
    </location>
</feature>
<evidence type="ECO:0000256" key="9">
    <source>
        <dbReference type="ARBA" id="ARBA00048679"/>
    </source>
</evidence>
<evidence type="ECO:0000256" key="11">
    <source>
        <dbReference type="SAM" id="MobiDB-lite"/>
    </source>
</evidence>
<dbReference type="PANTHER" id="PTHR43289:SF6">
    <property type="entry name" value="SERINE_THREONINE-PROTEIN KINASE NEKL-3"/>
    <property type="match status" value="1"/>
</dbReference>
<dbReference type="Gene3D" id="3.30.200.20">
    <property type="entry name" value="Phosphorylase Kinase, domain 1"/>
    <property type="match status" value="1"/>
</dbReference>
<dbReference type="AlphaFoldDB" id="A0A9W6WCJ2"/>
<evidence type="ECO:0000256" key="10">
    <source>
        <dbReference type="PROSITE-ProRule" id="PRU10141"/>
    </source>
</evidence>
<dbReference type="Pfam" id="PF03793">
    <property type="entry name" value="PASTA"/>
    <property type="match status" value="1"/>
</dbReference>
<evidence type="ECO:0000256" key="7">
    <source>
        <dbReference type="ARBA" id="ARBA00022840"/>
    </source>
</evidence>
<dbReference type="PROSITE" id="PS51178">
    <property type="entry name" value="PASTA"/>
    <property type="match status" value="1"/>
</dbReference>
<gene>
    <name evidence="14" type="ORF">Afil01_65010</name>
</gene>
<dbReference type="Gene3D" id="3.30.10.20">
    <property type="match status" value="1"/>
</dbReference>
<dbReference type="InterPro" id="IPR000719">
    <property type="entry name" value="Prot_kinase_dom"/>
</dbReference>
<dbReference type="PROSITE" id="PS00108">
    <property type="entry name" value="PROTEIN_KINASE_ST"/>
    <property type="match status" value="1"/>
</dbReference>
<keyword evidence="6" id="KW-0418">Kinase</keyword>
<comment type="caution">
    <text evidence="14">The sequence shown here is derived from an EMBL/GenBank/DDBJ whole genome shotgun (WGS) entry which is preliminary data.</text>
</comment>
<reference evidence="14" key="1">
    <citation type="submission" date="2023-03" db="EMBL/GenBank/DDBJ databases">
        <title>Actinorhabdospora filicis NBRC 111898.</title>
        <authorList>
            <person name="Ichikawa N."/>
            <person name="Sato H."/>
            <person name="Tonouchi N."/>
        </authorList>
    </citation>
    <scope>NUCLEOTIDE SEQUENCE</scope>
    <source>
        <strain evidence="14">NBRC 111898</strain>
    </source>
</reference>
<dbReference type="InterPro" id="IPR017441">
    <property type="entry name" value="Protein_kinase_ATP_BS"/>
</dbReference>
<dbReference type="Pfam" id="PF00069">
    <property type="entry name" value="Pkinase"/>
    <property type="match status" value="1"/>
</dbReference>
<comment type="catalytic activity">
    <reaction evidence="8">
        <text>L-threonyl-[protein] + ATP = O-phospho-L-threonyl-[protein] + ADP + H(+)</text>
        <dbReference type="Rhea" id="RHEA:46608"/>
        <dbReference type="Rhea" id="RHEA-COMP:11060"/>
        <dbReference type="Rhea" id="RHEA-COMP:11605"/>
        <dbReference type="ChEBI" id="CHEBI:15378"/>
        <dbReference type="ChEBI" id="CHEBI:30013"/>
        <dbReference type="ChEBI" id="CHEBI:30616"/>
        <dbReference type="ChEBI" id="CHEBI:61977"/>
        <dbReference type="ChEBI" id="CHEBI:456216"/>
        <dbReference type="EC" id="2.7.11.1"/>
    </reaction>
</comment>
<evidence type="ECO:0000256" key="8">
    <source>
        <dbReference type="ARBA" id="ARBA00047899"/>
    </source>
</evidence>
<dbReference type="SMART" id="SM00220">
    <property type="entry name" value="S_TKc"/>
    <property type="match status" value="1"/>
</dbReference>
<dbReference type="SMART" id="SM00740">
    <property type="entry name" value="PASTA"/>
    <property type="match status" value="1"/>
</dbReference>
<dbReference type="Proteomes" id="UP001165079">
    <property type="component" value="Unassembled WGS sequence"/>
</dbReference>
<dbReference type="GO" id="GO:0045717">
    <property type="term" value="P:negative regulation of fatty acid biosynthetic process"/>
    <property type="evidence" value="ECO:0007669"/>
    <property type="project" value="UniProtKB-ARBA"/>
</dbReference>
<dbReference type="GO" id="GO:0004674">
    <property type="term" value="F:protein serine/threonine kinase activity"/>
    <property type="evidence" value="ECO:0007669"/>
    <property type="project" value="UniProtKB-KW"/>
</dbReference>
<evidence type="ECO:0000256" key="1">
    <source>
        <dbReference type="ARBA" id="ARBA00012513"/>
    </source>
</evidence>
<dbReference type="PANTHER" id="PTHR43289">
    <property type="entry name" value="MITOGEN-ACTIVATED PROTEIN KINASE KINASE KINASE 20-RELATED"/>
    <property type="match status" value="1"/>
</dbReference>
<feature type="domain" description="Protein kinase" evidence="12">
    <location>
        <begin position="12"/>
        <end position="281"/>
    </location>
</feature>
<dbReference type="InterPro" id="IPR008271">
    <property type="entry name" value="Ser/Thr_kinase_AS"/>
</dbReference>
<evidence type="ECO:0000313" key="14">
    <source>
        <dbReference type="EMBL" id="GLZ81694.1"/>
    </source>
</evidence>
<comment type="catalytic activity">
    <reaction evidence="9">
        <text>L-seryl-[protein] + ATP = O-phospho-L-seryl-[protein] + ADP + H(+)</text>
        <dbReference type="Rhea" id="RHEA:17989"/>
        <dbReference type="Rhea" id="RHEA-COMP:9863"/>
        <dbReference type="Rhea" id="RHEA-COMP:11604"/>
        <dbReference type="ChEBI" id="CHEBI:15378"/>
        <dbReference type="ChEBI" id="CHEBI:29999"/>
        <dbReference type="ChEBI" id="CHEBI:30616"/>
        <dbReference type="ChEBI" id="CHEBI:83421"/>
        <dbReference type="ChEBI" id="CHEBI:456216"/>
        <dbReference type="EC" id="2.7.11.1"/>
    </reaction>
</comment>
<dbReference type="InterPro" id="IPR005543">
    <property type="entry name" value="PASTA_dom"/>
</dbReference>
<feature type="compositionally biased region" description="Low complexity" evidence="11">
    <location>
        <begin position="363"/>
        <end position="408"/>
    </location>
</feature>
<protein>
    <recommendedName>
        <fullName evidence="1">non-specific serine/threonine protein kinase</fullName>
        <ecNumber evidence="1">2.7.11.1</ecNumber>
    </recommendedName>
</protein>
<dbReference type="CDD" id="cd06577">
    <property type="entry name" value="PASTA_pknB"/>
    <property type="match status" value="1"/>
</dbReference>
<dbReference type="SUPFAM" id="SSF56112">
    <property type="entry name" value="Protein kinase-like (PK-like)"/>
    <property type="match status" value="1"/>
</dbReference>
<dbReference type="FunFam" id="3.30.200.20:FF:000035">
    <property type="entry name" value="Serine/threonine protein kinase Stk1"/>
    <property type="match status" value="1"/>
</dbReference>
<dbReference type="EC" id="2.7.11.1" evidence="1"/>
<feature type="region of interest" description="Disordered" evidence="11">
    <location>
        <begin position="290"/>
        <end position="311"/>
    </location>
</feature>
<dbReference type="PROSITE" id="PS00107">
    <property type="entry name" value="PROTEIN_KINASE_ATP"/>
    <property type="match status" value="1"/>
</dbReference>
<evidence type="ECO:0000256" key="2">
    <source>
        <dbReference type="ARBA" id="ARBA00022527"/>
    </source>
</evidence>
<proteinExistence type="predicted"/>
<dbReference type="CDD" id="cd14014">
    <property type="entry name" value="STKc_PknB_like"/>
    <property type="match status" value="1"/>
</dbReference>
<dbReference type="PROSITE" id="PS50011">
    <property type="entry name" value="PROTEIN_KINASE_DOM"/>
    <property type="match status" value="1"/>
</dbReference>